<name>A0A1M4EC14_9ACTN</name>
<dbReference type="PROSITE" id="PS50075">
    <property type="entry name" value="CARRIER"/>
    <property type="match status" value="1"/>
</dbReference>
<dbReference type="InterPro" id="IPR009081">
    <property type="entry name" value="PP-bd_ACP"/>
</dbReference>
<organism evidence="2">
    <name type="scientific">Nonomuraea gerenzanensis</name>
    <dbReference type="NCBI Taxonomy" id="93944"/>
    <lineage>
        <taxon>Bacteria</taxon>
        <taxon>Bacillati</taxon>
        <taxon>Actinomycetota</taxon>
        <taxon>Actinomycetes</taxon>
        <taxon>Streptosporangiales</taxon>
        <taxon>Streptosporangiaceae</taxon>
        <taxon>Nonomuraea</taxon>
    </lineage>
</organism>
<dbReference type="SUPFAM" id="SSF47336">
    <property type="entry name" value="ACP-like"/>
    <property type="match status" value="1"/>
</dbReference>
<proteinExistence type="predicted"/>
<feature type="domain" description="Carrier" evidence="1">
    <location>
        <begin position="1"/>
        <end position="72"/>
    </location>
</feature>
<reference evidence="2" key="1">
    <citation type="submission" date="2016-04" db="EMBL/GenBank/DDBJ databases">
        <authorList>
            <person name="Evans L.H."/>
            <person name="Alamgir A."/>
            <person name="Owens N."/>
            <person name="Weber N.D."/>
            <person name="Virtaneva K."/>
            <person name="Barbian K."/>
            <person name="Babar A."/>
            <person name="Rosenke K."/>
        </authorList>
    </citation>
    <scope>NUCLEOTIDE SEQUENCE</scope>
    <source>
        <strain evidence="2">Nono1</strain>
    </source>
</reference>
<dbReference type="Gene3D" id="1.10.1200.10">
    <property type="entry name" value="ACP-like"/>
    <property type="match status" value="1"/>
</dbReference>
<gene>
    <name evidence="2" type="ORF">BN4615_P5860</name>
</gene>
<evidence type="ECO:0000259" key="1">
    <source>
        <dbReference type="PROSITE" id="PS50075"/>
    </source>
</evidence>
<protein>
    <recommendedName>
        <fullName evidence="1">Carrier domain-containing protein</fullName>
    </recommendedName>
</protein>
<dbReference type="EMBL" id="LT559118">
    <property type="protein sequence ID" value="SBO96344.1"/>
    <property type="molecule type" value="Genomic_DNA"/>
</dbReference>
<accession>A0A1M4EC14</accession>
<dbReference type="InterPro" id="IPR036736">
    <property type="entry name" value="ACP-like_sf"/>
</dbReference>
<sequence length="76" mass="8486">MRLEDVLATVLEQPADSFTDESSSENVLTWTSLRHVTLLIEIENEFGIRFSNAEMTTMRSLGDIRATLERKGVAAA</sequence>
<dbReference type="RefSeq" id="WP_225275654.1">
    <property type="nucleotide sequence ID" value="NZ_CP084058.1"/>
</dbReference>
<evidence type="ECO:0000313" key="2">
    <source>
        <dbReference type="EMBL" id="SBO96344.1"/>
    </source>
</evidence>
<dbReference type="AlphaFoldDB" id="A0A1M4EC14"/>